<dbReference type="PANTHER" id="PTHR30185">
    <property type="entry name" value="CRYPTIC BETA-GLUCOSIDE BGL OPERON ANTITERMINATOR"/>
    <property type="match status" value="1"/>
</dbReference>
<dbReference type="InterPro" id="IPR036634">
    <property type="entry name" value="PRD_sf"/>
</dbReference>
<dbReference type="InterPro" id="IPR050661">
    <property type="entry name" value="BglG_antiterminators"/>
</dbReference>
<gene>
    <name evidence="7" type="ORF">MQE39_02590</name>
</gene>
<keyword evidence="4" id="KW-0804">Transcription</keyword>
<dbReference type="CDD" id="cd05568">
    <property type="entry name" value="PTS_IIB_bgl_like"/>
    <property type="match status" value="1"/>
</dbReference>
<dbReference type="Pfam" id="PF00874">
    <property type="entry name" value="PRD"/>
    <property type="match status" value="2"/>
</dbReference>
<dbReference type="InterPro" id="IPR011608">
    <property type="entry name" value="PRD"/>
</dbReference>
<dbReference type="RefSeq" id="WP_320882972.1">
    <property type="nucleotide sequence ID" value="NZ_BAABZA010000001.1"/>
</dbReference>
<organism evidence="7 8">
    <name type="scientific">Dielma fastidiosa</name>
    <dbReference type="NCBI Taxonomy" id="1034346"/>
    <lineage>
        <taxon>Bacteria</taxon>
        <taxon>Bacillati</taxon>
        <taxon>Bacillota</taxon>
        <taxon>Erysipelotrichia</taxon>
        <taxon>Erysipelotrichales</taxon>
        <taxon>Erysipelotrichaceae</taxon>
        <taxon>Dielma</taxon>
    </lineage>
</organism>
<evidence type="ECO:0000256" key="3">
    <source>
        <dbReference type="ARBA" id="ARBA00023159"/>
    </source>
</evidence>
<dbReference type="InterPro" id="IPR007737">
    <property type="entry name" value="Mga_HTH"/>
</dbReference>
<sequence>MIKNNKDTAAKYGFKLNMRLLKCSLELLDVDLFAEYMRNNNRSQDDRVSYIITRLLKSNDFIKIEDLSNELYVSRATLDRLMPTIKEIAETYRLGFISKPKYGIFLEGNEMDKRLCLTNYRIASQLDGSLQNKEKDEVSKIQAIVLKSIRKHALFFNDINLYNLIQHIFVAIKRICSGNAMNETPNIKIDHDIQNETAAAEEICDALEREYQITINDSEKYYILIHLLGKRTFQNINVIDEAVFRCVDEIFLRIKAEKNIDFRGDAELATSLALHIQPLLLRLQFGLHQQNPILLQIKREMINGYEIALCASQVFHELYSADVDEEEIGYLAVYFTMALERMKNNAAKKKVAVICSTGRGTAKLIQYKLVQRYKYRIEDILLISLYELETMDLANIECIISSLPLYKDYGIPVFYLSAIVDETFEEVDSFFKSIHVSQHLDLIDERLLLSDVDCKTREEAIRILCDKIKEVHQVDLYDEVIKREALSSTEVGKLLAIPHPYQYNHEHTILAMMKLKKEIKWKYKKVAYVLFSAIPASDKNGVQISETIARISLDSVLLKNMMNDLTKENVEKVFGGLEE</sequence>
<dbReference type="PANTHER" id="PTHR30185:SF13">
    <property type="entry name" value="LICABCH OPERON REGULATOR-RELATED"/>
    <property type="match status" value="1"/>
</dbReference>
<dbReference type="InterPro" id="IPR016152">
    <property type="entry name" value="PTrfase/Anion_transptr"/>
</dbReference>
<proteinExistence type="predicted"/>
<dbReference type="InterPro" id="IPR036388">
    <property type="entry name" value="WH-like_DNA-bd_sf"/>
</dbReference>
<protein>
    <submittedName>
        <fullName evidence="7">PRD domain-containing protein</fullName>
    </submittedName>
</protein>
<evidence type="ECO:0000256" key="1">
    <source>
        <dbReference type="ARBA" id="ARBA00022737"/>
    </source>
</evidence>
<reference evidence="7" key="1">
    <citation type="submission" date="2022-03" db="EMBL/GenBank/DDBJ databases">
        <title>First case of bacteraemia caused by Dielma fastidiosa in a patient hospitalised with diverticulitis.</title>
        <authorList>
            <person name="Forman-Ankjaer B."/>
            <person name="Hvid-Jensen F."/>
            <person name="Kobel C.M."/>
            <person name="Greve T."/>
        </authorList>
    </citation>
    <scope>NUCLEOTIDE SEQUENCE</scope>
    <source>
        <strain evidence="7">AUH_DF_2021</strain>
    </source>
</reference>
<evidence type="ECO:0000256" key="4">
    <source>
        <dbReference type="ARBA" id="ARBA00023163"/>
    </source>
</evidence>
<dbReference type="SUPFAM" id="SSF55804">
    <property type="entry name" value="Phoshotransferase/anion transport protein"/>
    <property type="match status" value="1"/>
</dbReference>
<dbReference type="Gene3D" id="3.40.930.10">
    <property type="entry name" value="Mannitol-specific EII, Chain A"/>
    <property type="match status" value="1"/>
</dbReference>
<keyword evidence="3" id="KW-0010">Activator</keyword>
<evidence type="ECO:0000256" key="2">
    <source>
        <dbReference type="ARBA" id="ARBA00023015"/>
    </source>
</evidence>
<dbReference type="Gene3D" id="1.10.10.10">
    <property type="entry name" value="Winged helix-like DNA-binding domain superfamily/Winged helix DNA-binding domain"/>
    <property type="match status" value="1"/>
</dbReference>
<dbReference type="GO" id="GO:0006355">
    <property type="term" value="P:regulation of DNA-templated transcription"/>
    <property type="evidence" value="ECO:0007669"/>
    <property type="project" value="InterPro"/>
</dbReference>
<dbReference type="InterPro" id="IPR002178">
    <property type="entry name" value="PTS_EIIA_type-2_dom"/>
</dbReference>
<evidence type="ECO:0000259" key="5">
    <source>
        <dbReference type="PROSITE" id="PS51094"/>
    </source>
</evidence>
<comment type="caution">
    <text evidence="7">The sequence shown here is derived from an EMBL/GenBank/DDBJ whole genome shotgun (WGS) entry which is preliminary data.</text>
</comment>
<dbReference type="EMBL" id="JALDAW010000008">
    <property type="protein sequence ID" value="MDY5167014.1"/>
    <property type="molecule type" value="Genomic_DNA"/>
</dbReference>
<feature type="domain" description="PRD" evidence="6">
    <location>
        <begin position="238"/>
        <end position="345"/>
    </location>
</feature>
<dbReference type="PROSITE" id="PS51372">
    <property type="entry name" value="PRD_2"/>
    <property type="match status" value="2"/>
</dbReference>
<accession>A0AB35ULL6</accession>
<evidence type="ECO:0000313" key="8">
    <source>
        <dbReference type="Proteomes" id="UP001276902"/>
    </source>
</evidence>
<dbReference type="SUPFAM" id="SSF63520">
    <property type="entry name" value="PTS-regulatory domain, PRD"/>
    <property type="match status" value="2"/>
</dbReference>
<dbReference type="Proteomes" id="UP001276902">
    <property type="component" value="Unassembled WGS sequence"/>
</dbReference>
<dbReference type="Pfam" id="PF00359">
    <property type="entry name" value="PTS_EIIA_2"/>
    <property type="match status" value="1"/>
</dbReference>
<evidence type="ECO:0000313" key="7">
    <source>
        <dbReference type="EMBL" id="MDY5167014.1"/>
    </source>
</evidence>
<dbReference type="PROSITE" id="PS51094">
    <property type="entry name" value="PTS_EIIA_TYPE_2"/>
    <property type="match status" value="1"/>
</dbReference>
<name>A0AB35ULL6_9FIRM</name>
<evidence type="ECO:0000259" key="6">
    <source>
        <dbReference type="PROSITE" id="PS51372"/>
    </source>
</evidence>
<feature type="domain" description="PTS EIIA type-2" evidence="5">
    <location>
        <begin position="441"/>
        <end position="577"/>
    </location>
</feature>
<keyword evidence="2" id="KW-0805">Transcription regulation</keyword>
<dbReference type="AlphaFoldDB" id="A0AB35ULL6"/>
<feature type="domain" description="PRD" evidence="6">
    <location>
        <begin position="132"/>
        <end position="237"/>
    </location>
</feature>
<dbReference type="Pfam" id="PF05043">
    <property type="entry name" value="Mga"/>
    <property type="match status" value="1"/>
</dbReference>
<dbReference type="Gene3D" id="1.10.1790.10">
    <property type="entry name" value="PRD domain"/>
    <property type="match status" value="2"/>
</dbReference>
<keyword evidence="1" id="KW-0677">Repeat</keyword>